<dbReference type="AlphaFoldDB" id="A0A699JA49"/>
<name>A0A699JA49_TANCI</name>
<evidence type="ECO:0000256" key="1">
    <source>
        <dbReference type="SAM" id="Coils"/>
    </source>
</evidence>
<feature type="non-terminal residue" evidence="5">
    <location>
        <position position="686"/>
    </location>
</feature>
<feature type="domain" description="GAG-pre-integrase" evidence="3">
    <location>
        <begin position="358"/>
        <end position="430"/>
    </location>
</feature>
<feature type="compositionally biased region" description="Polar residues" evidence="2">
    <location>
        <begin position="624"/>
        <end position="633"/>
    </location>
</feature>
<dbReference type="InterPro" id="IPR057670">
    <property type="entry name" value="SH3_retrovirus"/>
</dbReference>
<proteinExistence type="predicted"/>
<dbReference type="PANTHER" id="PTHR42648:SF18">
    <property type="entry name" value="RETROTRANSPOSON, UNCLASSIFIED-LIKE PROTEIN"/>
    <property type="match status" value="1"/>
</dbReference>
<comment type="caution">
    <text evidence="5">The sequence shown here is derived from an EMBL/GenBank/DDBJ whole genome shotgun (WGS) entry which is preliminary data.</text>
</comment>
<evidence type="ECO:0000256" key="2">
    <source>
        <dbReference type="SAM" id="MobiDB-lite"/>
    </source>
</evidence>
<reference evidence="5" key="1">
    <citation type="journal article" date="2019" name="Sci. Rep.">
        <title>Draft genome of Tanacetum cinerariifolium, the natural source of mosquito coil.</title>
        <authorList>
            <person name="Yamashiro T."/>
            <person name="Shiraishi A."/>
            <person name="Satake H."/>
            <person name="Nakayama K."/>
        </authorList>
    </citation>
    <scope>NUCLEOTIDE SEQUENCE</scope>
</reference>
<accession>A0A699JA49</accession>
<feature type="coiled-coil region" evidence="1">
    <location>
        <begin position="55"/>
        <end position="82"/>
    </location>
</feature>
<dbReference type="InterPro" id="IPR025724">
    <property type="entry name" value="GAG-pre-integrase_dom"/>
</dbReference>
<feature type="region of interest" description="Disordered" evidence="2">
    <location>
        <begin position="610"/>
        <end position="633"/>
    </location>
</feature>
<sequence length="686" mass="77494">MIIVQNESVVATSDLQTELERTKERFENCIIKKEIEYAKLWNDWYKKCDEYKYDKILYDKAYKDMQQKIKRLQAQLEDLKEFQVLNYARENAHLKATYKNLFDSISMSRAQTKTIIASLQNELQSNIYKNAKLRTQLFKKVSDQKDNTQNTSENTMFAKQPMVENLPKVGMFRTNPSKTSREEKQVPNTVSASARTKPITVSQPPVITKKDVNSDLNGLSSTGIDNTKTKRPQPRSNKKNDRKESKGKGLCQRNLKEISAKGFKAKEGNLKLLINFIWKFMGTVCFGNDHVAAILGFGDLQWGNILITRVYFVEGLGHNLFSVGQFYDSDLEVAFRRDACFVKNLEGVDLLKGDHSTNLYIINLQEMASASPICLMTRSSSTKSWLWHQRLSHLNFDTINDLARNDLVAGLLKFKYHMEHHCPSCEQGKSKRASHPPKPVPNSRQRLHLLHMDLCRPMRIASINGKRKPNISFLHVFGALCYPKNDREDIGKLGAKGDIGFFIGYFADSYAYRVYNRLTKKIMETMNVSFDELSAMAFEQRSSKPGLNSMTSGYISSGLDLTYASSTITTQQPSEGELDLLFEAMYDDYIGGQPSATARTVMPAQEHQVRQSSTASTSIADTTPIPTNSSSLATNIPITSQDVDKLNPNAMIDGNTFVNPFANSSTIATASSSHQNVDPSNMHTFY</sequence>
<dbReference type="PANTHER" id="PTHR42648">
    <property type="entry name" value="TRANSPOSASE, PUTATIVE-RELATED"/>
    <property type="match status" value="1"/>
</dbReference>
<feature type="compositionally biased region" description="Polar residues" evidence="2">
    <location>
        <begin position="214"/>
        <end position="226"/>
    </location>
</feature>
<gene>
    <name evidence="5" type="ORF">Tci_595570</name>
</gene>
<feature type="compositionally biased region" description="Polar residues" evidence="2">
    <location>
        <begin position="186"/>
        <end position="205"/>
    </location>
</feature>
<evidence type="ECO:0000259" key="4">
    <source>
        <dbReference type="Pfam" id="PF25597"/>
    </source>
</evidence>
<dbReference type="Pfam" id="PF13976">
    <property type="entry name" value="gag_pre-integrs"/>
    <property type="match status" value="1"/>
</dbReference>
<feature type="domain" description="Retroviral polymerase SH3-like" evidence="4">
    <location>
        <begin position="480"/>
        <end position="539"/>
    </location>
</feature>
<dbReference type="EMBL" id="BKCJ010390224">
    <property type="protein sequence ID" value="GFA23598.1"/>
    <property type="molecule type" value="Genomic_DNA"/>
</dbReference>
<organism evidence="5">
    <name type="scientific">Tanacetum cinerariifolium</name>
    <name type="common">Dalmatian daisy</name>
    <name type="synonym">Chrysanthemum cinerariifolium</name>
    <dbReference type="NCBI Taxonomy" id="118510"/>
    <lineage>
        <taxon>Eukaryota</taxon>
        <taxon>Viridiplantae</taxon>
        <taxon>Streptophyta</taxon>
        <taxon>Embryophyta</taxon>
        <taxon>Tracheophyta</taxon>
        <taxon>Spermatophyta</taxon>
        <taxon>Magnoliopsida</taxon>
        <taxon>eudicotyledons</taxon>
        <taxon>Gunneridae</taxon>
        <taxon>Pentapetalae</taxon>
        <taxon>asterids</taxon>
        <taxon>campanulids</taxon>
        <taxon>Asterales</taxon>
        <taxon>Asteraceae</taxon>
        <taxon>Asteroideae</taxon>
        <taxon>Anthemideae</taxon>
        <taxon>Anthemidinae</taxon>
        <taxon>Tanacetum</taxon>
    </lineage>
</organism>
<feature type="region of interest" description="Disordered" evidence="2">
    <location>
        <begin position="173"/>
        <end position="250"/>
    </location>
</feature>
<evidence type="ECO:0000313" key="5">
    <source>
        <dbReference type="EMBL" id="GFA23598.1"/>
    </source>
</evidence>
<feature type="compositionally biased region" description="Basic and acidic residues" evidence="2">
    <location>
        <begin position="238"/>
        <end position="247"/>
    </location>
</feature>
<dbReference type="InterPro" id="IPR039537">
    <property type="entry name" value="Retrotran_Ty1/copia-like"/>
</dbReference>
<keyword evidence="1" id="KW-0175">Coiled coil</keyword>
<protein>
    <submittedName>
        <fullName evidence="5">Integrase, catalytic region, zinc finger, CCHC-type, peptidase aspartic, catalytic</fullName>
    </submittedName>
</protein>
<evidence type="ECO:0000259" key="3">
    <source>
        <dbReference type="Pfam" id="PF13976"/>
    </source>
</evidence>
<dbReference type="Pfam" id="PF25597">
    <property type="entry name" value="SH3_retrovirus"/>
    <property type="match status" value="1"/>
</dbReference>
<feature type="compositionally biased region" description="Low complexity" evidence="2">
    <location>
        <begin position="612"/>
        <end position="623"/>
    </location>
</feature>